<protein>
    <submittedName>
        <fullName evidence="1">Uncharacterized protein</fullName>
    </submittedName>
</protein>
<name>A0A9D9H928_9BACT</name>
<proteinExistence type="predicted"/>
<reference evidence="1" key="1">
    <citation type="submission" date="2020-10" db="EMBL/GenBank/DDBJ databases">
        <authorList>
            <person name="Gilroy R."/>
        </authorList>
    </citation>
    <scope>NUCLEOTIDE SEQUENCE</scope>
    <source>
        <strain evidence="1">D5-748</strain>
    </source>
</reference>
<gene>
    <name evidence="1" type="ORF">IAC23_08180</name>
</gene>
<dbReference type="Proteomes" id="UP000823619">
    <property type="component" value="Unassembled WGS sequence"/>
</dbReference>
<evidence type="ECO:0000313" key="1">
    <source>
        <dbReference type="EMBL" id="MBO8445650.1"/>
    </source>
</evidence>
<dbReference type="AlphaFoldDB" id="A0A9D9H928"/>
<reference evidence="1" key="2">
    <citation type="journal article" date="2021" name="PeerJ">
        <title>Extensive microbial diversity within the chicken gut microbiome revealed by metagenomics and culture.</title>
        <authorList>
            <person name="Gilroy R."/>
            <person name="Ravi A."/>
            <person name="Getino M."/>
            <person name="Pursley I."/>
            <person name="Horton D.L."/>
            <person name="Alikhan N.F."/>
            <person name="Baker D."/>
            <person name="Gharbi K."/>
            <person name="Hall N."/>
            <person name="Watson M."/>
            <person name="Adriaenssens E.M."/>
            <person name="Foster-Nyarko E."/>
            <person name="Jarju S."/>
            <person name="Secka A."/>
            <person name="Antonio M."/>
            <person name="Oren A."/>
            <person name="Chaudhuri R.R."/>
            <person name="La Ragione R."/>
            <person name="Hildebrand F."/>
            <person name="Pallen M.J."/>
        </authorList>
    </citation>
    <scope>NUCLEOTIDE SEQUENCE</scope>
    <source>
        <strain evidence="1">D5-748</strain>
    </source>
</reference>
<evidence type="ECO:0000313" key="2">
    <source>
        <dbReference type="Proteomes" id="UP000823619"/>
    </source>
</evidence>
<organism evidence="1 2">
    <name type="scientific">Candidatus Cryptobacteroides merdavium</name>
    <dbReference type="NCBI Taxonomy" id="2840769"/>
    <lineage>
        <taxon>Bacteria</taxon>
        <taxon>Pseudomonadati</taxon>
        <taxon>Bacteroidota</taxon>
        <taxon>Bacteroidia</taxon>
        <taxon>Bacteroidales</taxon>
        <taxon>Candidatus Cryptobacteroides</taxon>
    </lineage>
</organism>
<dbReference type="EMBL" id="JADIMO010000100">
    <property type="protein sequence ID" value="MBO8445650.1"/>
    <property type="molecule type" value="Genomic_DNA"/>
</dbReference>
<accession>A0A9D9H928</accession>
<comment type="caution">
    <text evidence="1">The sequence shown here is derived from an EMBL/GenBank/DDBJ whole genome shotgun (WGS) entry which is preliminary data.</text>
</comment>
<sequence length="297" mass="34384">MMAGSEIPSGLKAEVLLDYIPRERRRFEICGSHKRNAYHDILDIASGEDGTCDISIGRDGLYDILPEGLFHPVDRFENIPANEYHERFEEECEAQKTEEAEARHFFRPFDAFLAELGSVAYGFGQKHYSDNDVLCGILCDSMPEIYRNNRFVAKAMPFVPMCSRIRGDRTLLSLILRKIFYDESLRMDMDCVPELLRDESPRYCSCLDEQPADGEETYLGNEFIEDILTYRIHYWNGDECDSDFLSFVSEIRVFEDFVNDWFSGIESAVRFDVSTDSLPVRLSDDMICNYLNYNTNI</sequence>